<keyword evidence="3" id="KW-1185">Reference proteome</keyword>
<dbReference type="Proteomes" id="UP000199501">
    <property type="component" value="Unassembled WGS sequence"/>
</dbReference>
<feature type="region of interest" description="Disordered" evidence="1">
    <location>
        <begin position="138"/>
        <end position="157"/>
    </location>
</feature>
<evidence type="ECO:0000256" key="1">
    <source>
        <dbReference type="SAM" id="MobiDB-lite"/>
    </source>
</evidence>
<accession>A0A1G6USE0</accession>
<organism evidence="2 3">
    <name type="scientific">Actinokineospora iranica</name>
    <dbReference type="NCBI Taxonomy" id="1271860"/>
    <lineage>
        <taxon>Bacteria</taxon>
        <taxon>Bacillati</taxon>
        <taxon>Actinomycetota</taxon>
        <taxon>Actinomycetes</taxon>
        <taxon>Pseudonocardiales</taxon>
        <taxon>Pseudonocardiaceae</taxon>
        <taxon>Actinokineospora</taxon>
    </lineage>
</organism>
<feature type="compositionally biased region" description="Basic residues" evidence="1">
    <location>
        <begin position="148"/>
        <end position="157"/>
    </location>
</feature>
<dbReference type="OrthoDB" id="166850at2"/>
<protein>
    <recommendedName>
        <fullName evidence="4">Helix-turn-helix domain-containing protein</fullName>
    </recommendedName>
</protein>
<proteinExistence type="predicted"/>
<dbReference type="AlphaFoldDB" id="A0A1G6USE0"/>
<name>A0A1G6USE0_9PSEU</name>
<gene>
    <name evidence="2" type="ORF">SAMN05216174_11172</name>
</gene>
<dbReference type="STRING" id="1271860.SAMN05216174_11172"/>
<sequence length="157" mass="17305">MPHPNQDLAAAIADFAYQLRRARRDAGDLPLRQLVRRMGHSTSFSTLHRAFEGKTLPSWAVAEALLVQGCRLSEDTVRGEWLPRWVAVKDLIDPLEPPAGGRADASVVAPPSACPDCGLLVADPDTHREFHAKHIPVPGQRQAGAADKRKRRRLRLA</sequence>
<reference evidence="3" key="1">
    <citation type="submission" date="2016-10" db="EMBL/GenBank/DDBJ databases">
        <authorList>
            <person name="Varghese N."/>
            <person name="Submissions S."/>
        </authorList>
    </citation>
    <scope>NUCLEOTIDE SEQUENCE [LARGE SCALE GENOMIC DNA]</scope>
    <source>
        <strain evidence="3">IBRC-M 10403</strain>
    </source>
</reference>
<dbReference type="RefSeq" id="WP_091453884.1">
    <property type="nucleotide sequence ID" value="NZ_FMZZ01000011.1"/>
</dbReference>
<evidence type="ECO:0000313" key="3">
    <source>
        <dbReference type="Proteomes" id="UP000199501"/>
    </source>
</evidence>
<evidence type="ECO:0008006" key="4">
    <source>
        <dbReference type="Google" id="ProtNLM"/>
    </source>
</evidence>
<dbReference type="EMBL" id="FMZZ01000011">
    <property type="protein sequence ID" value="SDD44298.1"/>
    <property type="molecule type" value="Genomic_DNA"/>
</dbReference>
<evidence type="ECO:0000313" key="2">
    <source>
        <dbReference type="EMBL" id="SDD44298.1"/>
    </source>
</evidence>